<feature type="chain" id="PRO_5014701144" description="Secretion system C-terminal sorting domain-containing protein" evidence="2">
    <location>
        <begin position="20"/>
        <end position="232"/>
    </location>
</feature>
<dbReference type="KEGG" id="fek:C1H87_18450"/>
<keyword evidence="1 2" id="KW-0732">Signal</keyword>
<dbReference type="OrthoDB" id="9816120at2"/>
<feature type="domain" description="Secretion system C-terminal sorting" evidence="3">
    <location>
        <begin position="168"/>
        <end position="229"/>
    </location>
</feature>
<reference evidence="4 5" key="1">
    <citation type="submission" date="2018-01" db="EMBL/GenBank/DDBJ databases">
        <title>Complete genome sequence of Flavivirga eckloniae ECD14 isolated from seaweed Ecklonia cava.</title>
        <authorList>
            <person name="Lee J.H."/>
            <person name="Baik K.S."/>
            <person name="Seong C.N."/>
        </authorList>
    </citation>
    <scope>NUCLEOTIDE SEQUENCE [LARGE SCALE GENOMIC DNA]</scope>
    <source>
        <strain evidence="4 5">ECD14</strain>
    </source>
</reference>
<protein>
    <recommendedName>
        <fullName evidence="3">Secretion system C-terminal sorting domain-containing protein</fullName>
    </recommendedName>
</protein>
<dbReference type="InterPro" id="IPR026444">
    <property type="entry name" value="Secre_tail"/>
</dbReference>
<evidence type="ECO:0000313" key="5">
    <source>
        <dbReference type="Proteomes" id="UP000235826"/>
    </source>
</evidence>
<dbReference type="EMBL" id="CP025791">
    <property type="protein sequence ID" value="AUP80584.1"/>
    <property type="molecule type" value="Genomic_DNA"/>
</dbReference>
<dbReference type="Pfam" id="PF18962">
    <property type="entry name" value="Por_Secre_tail"/>
    <property type="match status" value="1"/>
</dbReference>
<name>A0A2K9PU58_9FLAO</name>
<evidence type="ECO:0000256" key="2">
    <source>
        <dbReference type="SAM" id="SignalP"/>
    </source>
</evidence>
<gene>
    <name evidence="4" type="ORF">C1H87_18450</name>
</gene>
<evidence type="ECO:0000256" key="1">
    <source>
        <dbReference type="ARBA" id="ARBA00022729"/>
    </source>
</evidence>
<organism evidence="4 5">
    <name type="scientific">Flavivirga eckloniae</name>
    <dbReference type="NCBI Taxonomy" id="1803846"/>
    <lineage>
        <taxon>Bacteria</taxon>
        <taxon>Pseudomonadati</taxon>
        <taxon>Bacteroidota</taxon>
        <taxon>Flavobacteriia</taxon>
        <taxon>Flavobacteriales</taxon>
        <taxon>Flavobacteriaceae</taxon>
        <taxon>Flavivirga</taxon>
    </lineage>
</organism>
<evidence type="ECO:0000313" key="4">
    <source>
        <dbReference type="EMBL" id="AUP80584.1"/>
    </source>
</evidence>
<evidence type="ECO:0000259" key="3">
    <source>
        <dbReference type="Pfam" id="PF18962"/>
    </source>
</evidence>
<sequence>MMKKLLFLTAFLAAAISFAQDALSWNGNTFDTGTSLTIPITYTSDAVIPGGSITVELWVQQNAAPWGQQWKKAVTHGADLPAGTDLSADIIMDAAGAVANVLNGSNFKTTTEMQASELFGVGEDAGGYRLRISNSDSGFTATLPAQNYITINGTLSADDIGIQKISVSPNPTASTITISTRNNDIKSAKVFDVAGKEVKSFNQLTNMDVSSLARGLYFLRTNTGSVSKFIKN</sequence>
<dbReference type="AlphaFoldDB" id="A0A2K9PU58"/>
<proteinExistence type="predicted"/>
<feature type="signal peptide" evidence="2">
    <location>
        <begin position="1"/>
        <end position="19"/>
    </location>
</feature>
<keyword evidence="5" id="KW-1185">Reference proteome</keyword>
<dbReference type="Proteomes" id="UP000235826">
    <property type="component" value="Chromosome"/>
</dbReference>
<accession>A0A2K9PU58</accession>
<dbReference type="NCBIfam" id="TIGR04183">
    <property type="entry name" value="Por_Secre_tail"/>
    <property type="match status" value="1"/>
</dbReference>
<dbReference type="RefSeq" id="WP_102757230.1">
    <property type="nucleotide sequence ID" value="NZ_CP025791.1"/>
</dbReference>